<organism evidence="2 3">
    <name type="scientific">Mycolicibacterium gadium</name>
    <name type="common">Mycobacterium gadium</name>
    <dbReference type="NCBI Taxonomy" id="1794"/>
    <lineage>
        <taxon>Bacteria</taxon>
        <taxon>Bacillati</taxon>
        <taxon>Actinomycetota</taxon>
        <taxon>Actinomycetes</taxon>
        <taxon>Mycobacteriales</taxon>
        <taxon>Mycobacteriaceae</taxon>
        <taxon>Mycolicibacterium</taxon>
    </lineage>
</organism>
<dbReference type="Proteomes" id="UP000466187">
    <property type="component" value="Chromosome"/>
</dbReference>
<evidence type="ECO:0000313" key="3">
    <source>
        <dbReference type="Proteomes" id="UP000466187"/>
    </source>
</evidence>
<sequence>MPKRSPWASYHKRQRQIDSKVFDIVLSASHPCTCGHVQGFHWNTDDGENTGKCVDAECPCEAFDEDTFAAAQLSAGVLPTTTAAAAEQDDAEDDALRRAMRAEEQREVSAEEAWDRAVHADRPRPTGKPRRDTKQDPAVLDALRELNGSPDDLTG</sequence>
<dbReference type="AlphaFoldDB" id="A0A7I7WKW9"/>
<accession>A0A7I7WKW9</accession>
<dbReference type="EMBL" id="AP022608">
    <property type="protein sequence ID" value="BBZ17153.1"/>
    <property type="molecule type" value="Genomic_DNA"/>
</dbReference>
<reference evidence="2 3" key="1">
    <citation type="journal article" date="2019" name="Emerg. Microbes Infect.">
        <title>Comprehensive subspecies identification of 175 nontuberculous mycobacteria species based on 7547 genomic profiles.</title>
        <authorList>
            <person name="Matsumoto Y."/>
            <person name="Kinjo T."/>
            <person name="Motooka D."/>
            <person name="Nabeya D."/>
            <person name="Jung N."/>
            <person name="Uechi K."/>
            <person name="Horii T."/>
            <person name="Iida T."/>
            <person name="Fujita J."/>
            <person name="Nakamura S."/>
        </authorList>
    </citation>
    <scope>NUCLEOTIDE SEQUENCE [LARGE SCALE GENOMIC DNA]</scope>
    <source>
        <strain evidence="2 3">JCM 12688</strain>
    </source>
</reference>
<name>A0A7I7WKW9_MYCGU</name>
<protein>
    <submittedName>
        <fullName evidence="2">Uncharacterized protein</fullName>
    </submittedName>
</protein>
<feature type="region of interest" description="Disordered" evidence="1">
    <location>
        <begin position="81"/>
        <end position="155"/>
    </location>
</feature>
<dbReference type="RefSeq" id="WP_163685912.1">
    <property type="nucleotide sequence ID" value="NZ_AP022608.1"/>
</dbReference>
<proteinExistence type="predicted"/>
<evidence type="ECO:0000313" key="2">
    <source>
        <dbReference type="EMBL" id="BBZ17153.1"/>
    </source>
</evidence>
<gene>
    <name evidence="2" type="ORF">MGAD_14880</name>
</gene>
<evidence type="ECO:0000256" key="1">
    <source>
        <dbReference type="SAM" id="MobiDB-lite"/>
    </source>
</evidence>
<dbReference type="KEGG" id="mgad:MGAD_14880"/>
<feature type="compositionally biased region" description="Basic and acidic residues" evidence="1">
    <location>
        <begin position="94"/>
        <end position="135"/>
    </location>
</feature>